<dbReference type="SUPFAM" id="SSF56784">
    <property type="entry name" value="HAD-like"/>
    <property type="match status" value="1"/>
</dbReference>
<feature type="signal peptide" evidence="4">
    <location>
        <begin position="1"/>
        <end position="26"/>
    </location>
</feature>
<dbReference type="InterPro" id="IPR023198">
    <property type="entry name" value="PGP-like_dom2"/>
</dbReference>
<accession>A0A6N8F8M1</accession>
<dbReference type="InterPro" id="IPR051540">
    <property type="entry name" value="S-2-haloacid_dehalogenase"/>
</dbReference>
<dbReference type="GO" id="GO:0018784">
    <property type="term" value="F:(S)-2-haloacid dehalogenase activity"/>
    <property type="evidence" value="ECO:0007669"/>
    <property type="project" value="UniProtKB-UniRule"/>
</dbReference>
<comment type="catalytic activity">
    <reaction evidence="3">
        <text>an (S)-2-haloacid + H2O = a (2R)-2-hydroxycarboxylate + a halide anion + H(+)</text>
        <dbReference type="Rhea" id="RHEA:11192"/>
        <dbReference type="ChEBI" id="CHEBI:15377"/>
        <dbReference type="ChEBI" id="CHEBI:15378"/>
        <dbReference type="ChEBI" id="CHEBI:16042"/>
        <dbReference type="ChEBI" id="CHEBI:58314"/>
        <dbReference type="ChEBI" id="CHEBI:137405"/>
        <dbReference type="EC" id="3.8.1.2"/>
    </reaction>
</comment>
<sequence length="258" mass="28464">MSLCSSIKMYALSIFVLFSVSSNANTAEEKQPMSKPKVIIFDVNETLLDLAPLKVSVGKAMDGREDLLPLWFSTMLHYSLVDTLTEEYHDFGQIGAAALMMLAQSNNIELSLEQAREAIVNTITKLPAHPDVKPALKTLSDQGFYIVSLTNSSNAGVAAQFEHTGLTSFFKHRFSVEDVKAFKPARKTYEWVLKELNVNASDVLMVAAHPWDLAGAKAVGLQTAFVRRSGTSLYPLAQSPDYQVNDLHELINVLAKLK</sequence>
<dbReference type="InterPro" id="IPR036412">
    <property type="entry name" value="HAD-like_sf"/>
</dbReference>
<dbReference type="Pfam" id="PF00702">
    <property type="entry name" value="Hydrolase"/>
    <property type="match status" value="1"/>
</dbReference>
<keyword evidence="6" id="KW-1185">Reference proteome</keyword>
<dbReference type="NCBIfam" id="TIGR01493">
    <property type="entry name" value="HAD-SF-IA-v2"/>
    <property type="match status" value="1"/>
</dbReference>
<gene>
    <name evidence="5" type="ORF">GNP35_08895</name>
</gene>
<dbReference type="InterPro" id="IPR006328">
    <property type="entry name" value="2-HAD"/>
</dbReference>
<evidence type="ECO:0000256" key="4">
    <source>
        <dbReference type="SAM" id="SignalP"/>
    </source>
</evidence>
<dbReference type="SFLD" id="SFLDG01129">
    <property type="entry name" value="C1.5:_HAD__Beta-PGM__Phosphata"/>
    <property type="match status" value="1"/>
</dbReference>
<dbReference type="RefSeq" id="WP_155695763.1">
    <property type="nucleotide sequence ID" value="NZ_WOCD01000003.1"/>
</dbReference>
<dbReference type="AlphaFoldDB" id="A0A6N8F8M1"/>
<dbReference type="InterPro" id="IPR006439">
    <property type="entry name" value="HAD-SF_hydro_IA"/>
</dbReference>
<keyword evidence="4" id="KW-0732">Signal</keyword>
<name>A0A6N8F8M1_9GAMM</name>
<reference evidence="5 6" key="1">
    <citation type="submission" date="2019-11" db="EMBL/GenBank/DDBJ databases">
        <title>P. haliotis isolates from Z. marina roots.</title>
        <authorList>
            <person name="Cohen M."/>
            <person name="Jospin G."/>
            <person name="Eisen J.A."/>
            <person name="Coil D.A."/>
        </authorList>
    </citation>
    <scope>NUCLEOTIDE SEQUENCE [LARGE SCALE GENOMIC DNA]</scope>
    <source>
        <strain evidence="5 6">UCD-MCMsp1aY</strain>
    </source>
</reference>
<dbReference type="EMBL" id="WOCD01000003">
    <property type="protein sequence ID" value="MUH72598.1"/>
    <property type="molecule type" value="Genomic_DNA"/>
</dbReference>
<dbReference type="PRINTS" id="PR00413">
    <property type="entry name" value="HADHALOGNASE"/>
</dbReference>
<evidence type="ECO:0000256" key="3">
    <source>
        <dbReference type="RuleBase" id="RU368077"/>
    </source>
</evidence>
<dbReference type="PANTHER" id="PTHR43316">
    <property type="entry name" value="HYDROLASE, HALOACID DELAHOGENASE-RELATED"/>
    <property type="match status" value="1"/>
</dbReference>
<dbReference type="EC" id="3.8.1.2" evidence="3"/>
<protein>
    <recommendedName>
        <fullName evidence="3">(S)-2-haloacid dehalogenase</fullName>
        <ecNumber evidence="3">3.8.1.2</ecNumber>
    </recommendedName>
    <alternativeName>
        <fullName evidence="3">2-haloalkanoic acid dehalogenase</fullName>
    </alternativeName>
    <alternativeName>
        <fullName evidence="3">Halocarboxylic acid halidohydrolase</fullName>
    </alternativeName>
    <alternativeName>
        <fullName evidence="3">L-2-haloacid dehalogenase</fullName>
    </alternativeName>
</protein>
<dbReference type="SFLD" id="SFLDS00003">
    <property type="entry name" value="Haloacid_Dehalogenase"/>
    <property type="match status" value="1"/>
</dbReference>
<comment type="caution">
    <text evidence="5">The sequence shown here is derived from an EMBL/GenBank/DDBJ whole genome shotgun (WGS) entry which is preliminary data.</text>
</comment>
<evidence type="ECO:0000256" key="1">
    <source>
        <dbReference type="ARBA" id="ARBA00008106"/>
    </source>
</evidence>
<dbReference type="Gene3D" id="1.10.150.240">
    <property type="entry name" value="Putative phosphatase, domain 2"/>
    <property type="match status" value="1"/>
</dbReference>
<dbReference type="InterPro" id="IPR023214">
    <property type="entry name" value="HAD_sf"/>
</dbReference>
<organism evidence="5 6">
    <name type="scientific">Psychrosphaera haliotis</name>
    <dbReference type="NCBI Taxonomy" id="555083"/>
    <lineage>
        <taxon>Bacteria</taxon>
        <taxon>Pseudomonadati</taxon>
        <taxon>Pseudomonadota</taxon>
        <taxon>Gammaproteobacteria</taxon>
        <taxon>Alteromonadales</taxon>
        <taxon>Pseudoalteromonadaceae</taxon>
        <taxon>Psychrosphaera</taxon>
    </lineage>
</organism>
<dbReference type="OrthoDB" id="5865007at2"/>
<proteinExistence type="inferred from homology"/>
<comment type="function">
    <text evidence="3">Catalyzes the hydrolytic dehalogenation of small (S)-2-haloalkanoic acids to yield the corresponding (R)-2-hydroxyalkanoic acids.</text>
</comment>
<dbReference type="NCBIfam" id="TIGR01428">
    <property type="entry name" value="HAD_type_II"/>
    <property type="match status" value="1"/>
</dbReference>
<dbReference type="CDD" id="cd02588">
    <property type="entry name" value="HAD_L2-DEX"/>
    <property type="match status" value="1"/>
</dbReference>
<keyword evidence="2 3" id="KW-0378">Hydrolase</keyword>
<dbReference type="Proteomes" id="UP000439994">
    <property type="component" value="Unassembled WGS sequence"/>
</dbReference>
<evidence type="ECO:0000256" key="2">
    <source>
        <dbReference type="ARBA" id="ARBA00022801"/>
    </source>
</evidence>
<dbReference type="Gene3D" id="3.40.50.1000">
    <property type="entry name" value="HAD superfamily/HAD-like"/>
    <property type="match status" value="1"/>
</dbReference>
<dbReference type="PANTHER" id="PTHR43316:SF3">
    <property type="entry name" value="HALOACID DEHALOGENASE, TYPE II (AFU_ORTHOLOGUE AFUA_2G07750)-RELATED"/>
    <property type="match status" value="1"/>
</dbReference>
<comment type="similarity">
    <text evidence="1 3">Belongs to the HAD-like hydrolase superfamily. S-2-haloalkanoic acid dehalogenase family.</text>
</comment>
<evidence type="ECO:0000313" key="5">
    <source>
        <dbReference type="EMBL" id="MUH72598.1"/>
    </source>
</evidence>
<evidence type="ECO:0000313" key="6">
    <source>
        <dbReference type="Proteomes" id="UP000439994"/>
    </source>
</evidence>
<feature type="chain" id="PRO_5026864902" description="(S)-2-haloacid dehalogenase" evidence="4">
    <location>
        <begin position="27"/>
        <end position="258"/>
    </location>
</feature>